<evidence type="ECO:0000256" key="5">
    <source>
        <dbReference type="ARBA" id="ARBA00022605"/>
    </source>
</evidence>
<evidence type="ECO:0000313" key="11">
    <source>
        <dbReference type="EMBL" id="EAV41857.1"/>
    </source>
</evidence>
<evidence type="ECO:0000256" key="8">
    <source>
        <dbReference type="ARBA" id="ARBA00022833"/>
    </source>
</evidence>
<dbReference type="Pfam" id="PF01546">
    <property type="entry name" value="Peptidase_M20"/>
    <property type="match status" value="1"/>
</dbReference>
<organism evidence="11 12">
    <name type="scientific">Roseibium aggregatum (strain ATCC 25650 / DSM 13394 / JCM 20685 / NBRC 16684 / NCIMB 2208 / IAM 12614 / B1)</name>
    <name type="common">Stappia aggregata</name>
    <dbReference type="NCBI Taxonomy" id="384765"/>
    <lineage>
        <taxon>Bacteria</taxon>
        <taxon>Pseudomonadati</taxon>
        <taxon>Pseudomonadota</taxon>
        <taxon>Alphaproteobacteria</taxon>
        <taxon>Hyphomicrobiales</taxon>
        <taxon>Stappiaceae</taxon>
        <taxon>Roseibium</taxon>
    </lineage>
</organism>
<dbReference type="GO" id="GO:0008777">
    <property type="term" value="F:acetylornithine deacetylase activity"/>
    <property type="evidence" value="ECO:0007669"/>
    <property type="project" value="UniProtKB-EC"/>
</dbReference>
<dbReference type="AlphaFoldDB" id="A0NZH8"/>
<dbReference type="InterPro" id="IPR010169">
    <property type="entry name" value="AcOrn-deacetyl"/>
</dbReference>
<dbReference type="Gene3D" id="3.40.630.10">
    <property type="entry name" value="Zn peptidases"/>
    <property type="match status" value="1"/>
</dbReference>
<dbReference type="EC" id="3.5.1.16" evidence="11"/>
<evidence type="ECO:0000256" key="4">
    <source>
        <dbReference type="ARBA" id="ARBA00022571"/>
    </source>
</evidence>
<dbReference type="OrthoDB" id="9809784at2"/>
<evidence type="ECO:0000256" key="3">
    <source>
        <dbReference type="ARBA" id="ARBA00022490"/>
    </source>
</evidence>
<dbReference type="InterPro" id="IPR001261">
    <property type="entry name" value="ArgE/DapE_CS"/>
</dbReference>
<dbReference type="eggNOG" id="COG0624">
    <property type="taxonomic scope" value="Bacteria"/>
</dbReference>
<dbReference type="PROSITE" id="PS00759">
    <property type="entry name" value="ARGE_DAPE_CPG2_2"/>
    <property type="match status" value="1"/>
</dbReference>
<feature type="domain" description="Peptidase M20 dimerisation" evidence="10">
    <location>
        <begin position="170"/>
        <end position="278"/>
    </location>
</feature>
<dbReference type="Pfam" id="PF07687">
    <property type="entry name" value="M20_dimer"/>
    <property type="match status" value="1"/>
</dbReference>
<protein>
    <submittedName>
        <fullName evidence="11">Acetylornithine deacetylase</fullName>
        <ecNumber evidence="11">3.5.1.16</ecNumber>
    </submittedName>
</protein>
<dbReference type="InterPro" id="IPR050072">
    <property type="entry name" value="Peptidase_M20A"/>
</dbReference>
<keyword evidence="6" id="KW-0479">Metal-binding</keyword>
<evidence type="ECO:0000313" key="12">
    <source>
        <dbReference type="Proteomes" id="UP000004848"/>
    </source>
</evidence>
<dbReference type="NCBIfam" id="NF005710">
    <property type="entry name" value="PRK07522.1"/>
    <property type="match status" value="1"/>
</dbReference>
<keyword evidence="9" id="KW-0170">Cobalt</keyword>
<keyword evidence="5" id="KW-0028">Amino-acid biosynthesis</keyword>
<dbReference type="Proteomes" id="UP000004848">
    <property type="component" value="Unassembled WGS sequence"/>
</dbReference>
<dbReference type="EMBL" id="AAUW01000018">
    <property type="protein sequence ID" value="EAV41857.1"/>
    <property type="molecule type" value="Genomic_DNA"/>
</dbReference>
<dbReference type="RefSeq" id="WP_006938113.1">
    <property type="nucleotide sequence ID" value="NZ_AAUW01000018.1"/>
</dbReference>
<comment type="cofactor">
    <cofactor evidence="1">
        <name>Zn(2+)</name>
        <dbReference type="ChEBI" id="CHEBI:29105"/>
    </cofactor>
</comment>
<dbReference type="Gene3D" id="3.30.70.360">
    <property type="match status" value="1"/>
</dbReference>
<evidence type="ECO:0000259" key="10">
    <source>
        <dbReference type="Pfam" id="PF07687"/>
    </source>
</evidence>
<reference evidence="11 12" key="1">
    <citation type="submission" date="2006-05" db="EMBL/GenBank/DDBJ databases">
        <authorList>
            <person name="King G."/>
            <person name="Ferriera S."/>
            <person name="Johnson J."/>
            <person name="Kravitz S."/>
            <person name="Beeson K."/>
            <person name="Sutton G."/>
            <person name="Rogers Y.-H."/>
            <person name="Friedman R."/>
            <person name="Frazier M."/>
            <person name="Venter J.C."/>
        </authorList>
    </citation>
    <scope>NUCLEOTIDE SEQUENCE [LARGE SCALE GENOMIC DNA]</scope>
    <source>
        <strain evidence="12">ATCC 25650 / DSM 13394 / JCM 20685 / NBRC 16684 / NCIMB 2208 / IAM 12614 / B1</strain>
    </source>
</reference>
<dbReference type="SUPFAM" id="SSF53187">
    <property type="entry name" value="Zn-dependent exopeptidases"/>
    <property type="match status" value="1"/>
</dbReference>
<dbReference type="GeneID" id="68848701"/>
<dbReference type="SUPFAM" id="SSF55031">
    <property type="entry name" value="Bacterial exopeptidase dimerisation domain"/>
    <property type="match status" value="1"/>
</dbReference>
<evidence type="ECO:0000256" key="7">
    <source>
        <dbReference type="ARBA" id="ARBA00022801"/>
    </source>
</evidence>
<dbReference type="GO" id="GO:0006526">
    <property type="term" value="P:L-arginine biosynthetic process"/>
    <property type="evidence" value="ECO:0007669"/>
    <property type="project" value="UniProtKB-KW"/>
</dbReference>
<comment type="similarity">
    <text evidence="2">Belongs to the peptidase M20A family. ArgE subfamily.</text>
</comment>
<evidence type="ECO:0000256" key="2">
    <source>
        <dbReference type="ARBA" id="ARBA00005691"/>
    </source>
</evidence>
<dbReference type="PANTHER" id="PTHR43808:SF31">
    <property type="entry name" value="N-ACETYL-L-CITRULLINE DEACETYLASE"/>
    <property type="match status" value="1"/>
</dbReference>
<keyword evidence="4" id="KW-0055">Arginine biosynthesis</keyword>
<gene>
    <name evidence="11" type="ORF">SIAM614_31331</name>
</gene>
<comment type="caution">
    <text evidence="11">The sequence shown here is derived from an EMBL/GenBank/DDBJ whole genome shotgun (WGS) entry which is preliminary data.</text>
</comment>
<dbReference type="NCBIfam" id="TIGR01892">
    <property type="entry name" value="AcOrn-deacetyl"/>
    <property type="match status" value="1"/>
</dbReference>
<proteinExistence type="inferred from homology"/>
<dbReference type="GO" id="GO:0046872">
    <property type="term" value="F:metal ion binding"/>
    <property type="evidence" value="ECO:0007669"/>
    <property type="project" value="UniProtKB-KW"/>
</dbReference>
<evidence type="ECO:0000256" key="9">
    <source>
        <dbReference type="ARBA" id="ARBA00023285"/>
    </source>
</evidence>
<dbReference type="InterPro" id="IPR002933">
    <property type="entry name" value="Peptidase_M20"/>
</dbReference>
<accession>A0NZH8</accession>
<evidence type="ECO:0000256" key="1">
    <source>
        <dbReference type="ARBA" id="ARBA00001947"/>
    </source>
</evidence>
<dbReference type="InterPro" id="IPR036264">
    <property type="entry name" value="Bact_exopeptidase_dim_dom"/>
</dbReference>
<sequence>MSNAFALLEKLIAFPTVSRDGNIDLIRWVQELLSQAGIRSRLLPSESGDRANLFATVGPEGPGGVVLSGHTDVVPVDGQSWTSDAFCLQERDGLFYGRGTADMKGFVACAIEAVLGAVRKPLHIPLHLALSYDEEIGCVGVRPMLEDLAKAGLKPDWVLIGEPTSMSVATGHKGKLAARATCCGHTVHSALAPTGLNALHMAADFLSEIRALQEETQEKGVRDQAFDIPYTTLHAGILKGGTALNIVPDSCVLDFEIRNVAEEDAQSFLEQLLEKATHQERRLKERFPDARIRIDVLNTYPGLETRADSPQVSKARALSGSNAPLKVAFGTEGGLFQQHLGVSVVVCGPGSMDQGHKADEFIARDQMERCRQMLARLVETHIE</sequence>
<keyword evidence="8" id="KW-0862">Zinc</keyword>
<name>A0NZH8_ROSAI</name>
<evidence type="ECO:0000256" key="6">
    <source>
        <dbReference type="ARBA" id="ARBA00022723"/>
    </source>
</evidence>
<keyword evidence="3" id="KW-0963">Cytoplasm</keyword>
<keyword evidence="7 11" id="KW-0378">Hydrolase</keyword>
<dbReference type="CDD" id="cd03894">
    <property type="entry name" value="M20_ArgE"/>
    <property type="match status" value="1"/>
</dbReference>
<dbReference type="InterPro" id="IPR011650">
    <property type="entry name" value="Peptidase_M20_dimer"/>
</dbReference>
<dbReference type="PANTHER" id="PTHR43808">
    <property type="entry name" value="ACETYLORNITHINE DEACETYLASE"/>
    <property type="match status" value="1"/>
</dbReference>